<dbReference type="GO" id="GO:0005759">
    <property type="term" value="C:mitochondrial matrix"/>
    <property type="evidence" value="ECO:0007669"/>
    <property type="project" value="UniProtKB-SubCell"/>
</dbReference>
<evidence type="ECO:0000256" key="8">
    <source>
        <dbReference type="ARBA" id="ARBA00025268"/>
    </source>
</evidence>
<keyword evidence="5" id="KW-0809">Transit peptide</keyword>
<keyword evidence="7" id="KW-0143">Chaperone</keyword>
<comment type="caution">
    <text evidence="9">The sequence shown here is derived from an EMBL/GenBank/DDBJ whole genome shotgun (WGS) entry which is preliminary data.</text>
</comment>
<dbReference type="GO" id="GO:0034551">
    <property type="term" value="P:mitochondrial respiratory chain complex III assembly"/>
    <property type="evidence" value="ECO:0007669"/>
    <property type="project" value="InterPro"/>
</dbReference>
<name>A0A8H4PRA0_9HYPO</name>
<reference evidence="9 10" key="1">
    <citation type="journal article" date="2020" name="Genome Biol. Evol.">
        <title>A new high-quality draft genome assembly of the Chinese cordyceps Ophiocordyceps sinensis.</title>
        <authorList>
            <person name="Shu R."/>
            <person name="Zhang J."/>
            <person name="Meng Q."/>
            <person name="Zhang H."/>
            <person name="Zhou G."/>
            <person name="Li M."/>
            <person name="Wu P."/>
            <person name="Zhao Y."/>
            <person name="Chen C."/>
            <person name="Qin Q."/>
        </authorList>
    </citation>
    <scope>NUCLEOTIDE SEQUENCE [LARGE SCALE GENOMIC DNA]</scope>
    <source>
        <strain evidence="9 10">IOZ07</strain>
    </source>
</reference>
<gene>
    <name evidence="9" type="ORF">G6O67_005238</name>
</gene>
<dbReference type="AlphaFoldDB" id="A0A8H4PRA0"/>
<comment type="subcellular location">
    <subcellularLocation>
        <location evidence="1">Mitochondrion matrix</location>
    </subcellularLocation>
</comment>
<protein>
    <recommendedName>
        <fullName evidence="4">Mitochondrial zinc maintenance protein 1, mitochondrial</fullName>
    </recommendedName>
</protein>
<evidence type="ECO:0000256" key="1">
    <source>
        <dbReference type="ARBA" id="ARBA00004305"/>
    </source>
</evidence>
<sequence>MYPGIRDARGTLKSADHRVSVVSKLPGKRPNPSSASAISIEARREQDGIRDGIHSFNMALAAYRNILRATRIAFRGDAPVLAAAQGQVRNEFRQKSSLDSSSADAQAAIQHAQQVAKILRENVVQGRKSQGRDDTYKLRIHEQTERGDNESLLAAGSGGTMGGCGCR</sequence>
<dbReference type="InterPro" id="IPR050435">
    <property type="entry name" value="MZM1/LYRM7"/>
</dbReference>
<dbReference type="CDD" id="cd20267">
    <property type="entry name" value="Complex1_LYR_LYRM7"/>
    <property type="match status" value="1"/>
</dbReference>
<dbReference type="PANTHER" id="PTHR46749:SF1">
    <property type="entry name" value="COMPLEX III ASSEMBLY FACTOR LYRM7"/>
    <property type="match status" value="1"/>
</dbReference>
<proteinExistence type="inferred from homology"/>
<dbReference type="PANTHER" id="PTHR46749">
    <property type="entry name" value="COMPLEX III ASSEMBLY FACTOR LYRM7"/>
    <property type="match status" value="1"/>
</dbReference>
<dbReference type="Pfam" id="PF13233">
    <property type="entry name" value="Complex1_LYR_2"/>
    <property type="match status" value="1"/>
</dbReference>
<evidence type="ECO:0000256" key="7">
    <source>
        <dbReference type="ARBA" id="ARBA00023186"/>
    </source>
</evidence>
<comment type="function">
    <text evidence="8">Assembly factor required for Rieske Fe-S protein RIP1 incorporation into the cytochrome b-c1 (CIII) complex. Functions as a chaperone, binding to this subunit within the mitochondrial matrix and stabilizing it prior to its translocation and insertion into the late CIII dimeric intermediate within the mitochondrial inner membrane. Modulates the mitochondrial matrix zinc pool.</text>
</comment>
<evidence type="ECO:0000256" key="6">
    <source>
        <dbReference type="ARBA" id="ARBA00023128"/>
    </source>
</evidence>
<dbReference type="EMBL" id="JAAVMX010000005">
    <property type="protein sequence ID" value="KAF4508912.1"/>
    <property type="molecule type" value="Genomic_DNA"/>
</dbReference>
<evidence type="ECO:0000256" key="2">
    <source>
        <dbReference type="ARBA" id="ARBA00009949"/>
    </source>
</evidence>
<comment type="similarity">
    <text evidence="2">Belongs to the complex I LYR family. MZM1 subfamily.</text>
</comment>
<organism evidence="9 10">
    <name type="scientific">Ophiocordyceps sinensis</name>
    <dbReference type="NCBI Taxonomy" id="72228"/>
    <lineage>
        <taxon>Eukaryota</taxon>
        <taxon>Fungi</taxon>
        <taxon>Dikarya</taxon>
        <taxon>Ascomycota</taxon>
        <taxon>Pezizomycotina</taxon>
        <taxon>Sordariomycetes</taxon>
        <taxon>Hypocreomycetidae</taxon>
        <taxon>Hypocreales</taxon>
        <taxon>Ophiocordycipitaceae</taxon>
        <taxon>Ophiocordyceps</taxon>
    </lineage>
</organism>
<dbReference type="Proteomes" id="UP000557566">
    <property type="component" value="Unassembled WGS sequence"/>
</dbReference>
<dbReference type="GO" id="GO:0044183">
    <property type="term" value="F:protein folding chaperone"/>
    <property type="evidence" value="ECO:0007669"/>
    <property type="project" value="TreeGrafter"/>
</dbReference>
<evidence type="ECO:0000313" key="9">
    <source>
        <dbReference type="EMBL" id="KAF4508912.1"/>
    </source>
</evidence>
<evidence type="ECO:0000256" key="4">
    <source>
        <dbReference type="ARBA" id="ARBA00015108"/>
    </source>
</evidence>
<evidence type="ECO:0000313" key="10">
    <source>
        <dbReference type="Proteomes" id="UP000557566"/>
    </source>
</evidence>
<accession>A0A8H4PRA0</accession>
<comment type="subunit">
    <text evidence="3">Interacts with RIP1.</text>
</comment>
<keyword evidence="10" id="KW-1185">Reference proteome</keyword>
<evidence type="ECO:0000256" key="5">
    <source>
        <dbReference type="ARBA" id="ARBA00022946"/>
    </source>
</evidence>
<dbReference type="OrthoDB" id="529194at2759"/>
<keyword evidence="6" id="KW-0496">Mitochondrion</keyword>
<dbReference type="InterPro" id="IPR045298">
    <property type="entry name" value="Complex1_LYR_LYRM7"/>
</dbReference>
<evidence type="ECO:0000256" key="3">
    <source>
        <dbReference type="ARBA" id="ARBA00011589"/>
    </source>
</evidence>